<organism evidence="2 3">
    <name type="scientific">Afipia felis</name>
    <name type="common">Cat scratch disease bacillus</name>
    <dbReference type="NCBI Taxonomy" id="1035"/>
    <lineage>
        <taxon>Bacteria</taxon>
        <taxon>Pseudomonadati</taxon>
        <taxon>Pseudomonadota</taxon>
        <taxon>Alphaproteobacteria</taxon>
        <taxon>Hyphomicrobiales</taxon>
        <taxon>Nitrobacteraceae</taxon>
        <taxon>Afipia</taxon>
    </lineage>
</organism>
<dbReference type="EMBL" id="UIGB01000001">
    <property type="protein sequence ID" value="SUU86002.1"/>
    <property type="molecule type" value="Genomic_DNA"/>
</dbReference>
<dbReference type="AlphaFoldDB" id="A0A380WAS6"/>
<dbReference type="Proteomes" id="UP000254343">
    <property type="component" value="Unassembled WGS sequence"/>
</dbReference>
<keyword evidence="1" id="KW-1133">Transmembrane helix</keyword>
<sequence length="159" mass="17949">MSFFQIEGQVTATGSSQHNLHGRYYSYVEVLEPNGRRVTIEKVFVTTQTDAYLAVGTNGVFYFEKVMGILTSGPKHLWGVKCTNGEVHFDGTNFRFYMALRIMFIGIVLSVIFIGIPIALVGFGQLIISLATLTRREQMFYGPDGEERQRLQAREAVRI</sequence>
<dbReference type="RefSeq" id="WP_002716829.1">
    <property type="nucleotide sequence ID" value="NZ_UFSI01000001.1"/>
</dbReference>
<keyword evidence="1" id="KW-0472">Membrane</keyword>
<proteinExistence type="predicted"/>
<feature type="transmembrane region" description="Helical" evidence="1">
    <location>
        <begin position="102"/>
        <end position="128"/>
    </location>
</feature>
<name>A0A380WAS6_AFIFE</name>
<evidence type="ECO:0000313" key="2">
    <source>
        <dbReference type="EMBL" id="SUU86002.1"/>
    </source>
</evidence>
<keyword evidence="1" id="KW-0812">Transmembrane</keyword>
<dbReference type="OrthoDB" id="8265770at2"/>
<evidence type="ECO:0000313" key="3">
    <source>
        <dbReference type="Proteomes" id="UP000254343"/>
    </source>
</evidence>
<gene>
    <name evidence="2" type="ORF">NCTC12722_03220</name>
</gene>
<protein>
    <submittedName>
        <fullName evidence="2">Uncharacterized protein</fullName>
    </submittedName>
</protein>
<accession>A0A380WAS6</accession>
<evidence type="ECO:0000256" key="1">
    <source>
        <dbReference type="SAM" id="Phobius"/>
    </source>
</evidence>
<reference evidence="2 3" key="1">
    <citation type="submission" date="2018-06" db="EMBL/GenBank/DDBJ databases">
        <authorList>
            <consortium name="Pathogen Informatics"/>
            <person name="Doyle S."/>
        </authorList>
    </citation>
    <scope>NUCLEOTIDE SEQUENCE [LARGE SCALE GENOMIC DNA]</scope>
    <source>
        <strain evidence="2 3">NCTC12722</strain>
    </source>
</reference>